<keyword evidence="1" id="KW-0408">Iron</keyword>
<dbReference type="InterPro" id="IPR044861">
    <property type="entry name" value="IPNS-like_FE2OG_OXY"/>
</dbReference>
<sequence length="374" mass="42534">MTRVIPPQIQMTTKDETVSSPPQYRAPAPTKEPLEYADLAIIDLSKANTPEARAKLATEVTQAMKTHGFFYVINHGYTADQTNDIFSIANLTFDVVSQSEKALYMSKSNEIYEGYKPRRTWLIDGEVQDQVEHYNMNRHLYDRAHPQALRPFLPVIEDFALHNHHNIVHPILRLLALGLELPEEALVEKHNFASQGHTSVRFMKYHPRSSEEELKTRNVWLKGHTDFGSITILWSQPVGGLQILSLDGKWRWVRHIDNALVVNAGDALEFLCGGYYPSTRHRVVQPPADQRDIPRLGVFYFVMPNDDTALAPFEESPVLQREGIARLCNPENAPTMEAWRKGRTASYGKVELKKGAEKGVEEEIVNGVVVKHYN</sequence>
<feature type="region of interest" description="Disordered" evidence="2">
    <location>
        <begin position="1"/>
        <end position="30"/>
    </location>
</feature>
<evidence type="ECO:0000256" key="1">
    <source>
        <dbReference type="RuleBase" id="RU003682"/>
    </source>
</evidence>
<dbReference type="Gene3D" id="2.60.120.330">
    <property type="entry name" value="B-lactam Antibiotic, Isopenicillin N Synthase, Chain"/>
    <property type="match status" value="1"/>
</dbReference>
<dbReference type="GO" id="GO:0016491">
    <property type="term" value="F:oxidoreductase activity"/>
    <property type="evidence" value="ECO:0007669"/>
    <property type="project" value="UniProtKB-KW"/>
</dbReference>
<proteinExistence type="inferred from homology"/>
<keyword evidence="1" id="KW-0560">Oxidoreductase</keyword>
<reference evidence="4" key="1">
    <citation type="submission" date="2018-04" db="EMBL/GenBank/DDBJ databases">
        <title>Whole genome sequencing of Hypsizygus marmoreus.</title>
        <authorList>
            <person name="Choi I.-G."/>
            <person name="Min B."/>
            <person name="Kim J.-G."/>
            <person name="Kim S."/>
            <person name="Oh Y.-L."/>
            <person name="Kong W.-S."/>
            <person name="Park H."/>
            <person name="Jeong J."/>
            <person name="Song E.-S."/>
        </authorList>
    </citation>
    <scope>NUCLEOTIDE SEQUENCE [LARGE SCALE GENOMIC DNA]</scope>
    <source>
        <strain evidence="4">51987-8</strain>
    </source>
</reference>
<dbReference type="PROSITE" id="PS51471">
    <property type="entry name" value="FE2OG_OXY"/>
    <property type="match status" value="1"/>
</dbReference>
<name>A0A369J565_HYPMA</name>
<dbReference type="GO" id="GO:0046872">
    <property type="term" value="F:metal ion binding"/>
    <property type="evidence" value="ECO:0007669"/>
    <property type="project" value="UniProtKB-KW"/>
</dbReference>
<dbReference type="InterPro" id="IPR050231">
    <property type="entry name" value="Iron_ascorbate_oxido_reductase"/>
</dbReference>
<dbReference type="PANTHER" id="PTHR47990">
    <property type="entry name" value="2-OXOGLUTARATE (2OG) AND FE(II)-DEPENDENT OXYGENASE SUPERFAMILY PROTEIN-RELATED"/>
    <property type="match status" value="1"/>
</dbReference>
<dbReference type="Proteomes" id="UP000076154">
    <property type="component" value="Unassembled WGS sequence"/>
</dbReference>
<keyword evidence="5" id="KW-1185">Reference proteome</keyword>
<dbReference type="Pfam" id="PF03171">
    <property type="entry name" value="2OG-FeII_Oxy"/>
    <property type="match status" value="1"/>
</dbReference>
<organism evidence="4 5">
    <name type="scientific">Hypsizygus marmoreus</name>
    <name type="common">White beech mushroom</name>
    <name type="synonym">Agaricus marmoreus</name>
    <dbReference type="NCBI Taxonomy" id="39966"/>
    <lineage>
        <taxon>Eukaryota</taxon>
        <taxon>Fungi</taxon>
        <taxon>Dikarya</taxon>
        <taxon>Basidiomycota</taxon>
        <taxon>Agaricomycotina</taxon>
        <taxon>Agaricomycetes</taxon>
        <taxon>Agaricomycetidae</taxon>
        <taxon>Agaricales</taxon>
        <taxon>Tricholomatineae</taxon>
        <taxon>Lyophyllaceae</taxon>
        <taxon>Hypsizygus</taxon>
    </lineage>
</organism>
<dbReference type="EMBL" id="LUEZ02000113">
    <property type="protein sequence ID" value="RDB17179.1"/>
    <property type="molecule type" value="Genomic_DNA"/>
</dbReference>
<dbReference type="OrthoDB" id="406156at2759"/>
<dbReference type="InterPro" id="IPR027443">
    <property type="entry name" value="IPNS-like_sf"/>
</dbReference>
<dbReference type="InterPro" id="IPR026992">
    <property type="entry name" value="DIOX_N"/>
</dbReference>
<dbReference type="SUPFAM" id="SSF51197">
    <property type="entry name" value="Clavaminate synthase-like"/>
    <property type="match status" value="1"/>
</dbReference>
<evidence type="ECO:0000313" key="4">
    <source>
        <dbReference type="EMBL" id="RDB17179.1"/>
    </source>
</evidence>
<protein>
    <recommendedName>
        <fullName evidence="3">Fe2OG dioxygenase domain-containing protein</fullName>
    </recommendedName>
</protein>
<comment type="similarity">
    <text evidence="1">Belongs to the iron/ascorbate-dependent oxidoreductase family.</text>
</comment>
<evidence type="ECO:0000259" key="3">
    <source>
        <dbReference type="PROSITE" id="PS51471"/>
    </source>
</evidence>
<feature type="domain" description="Fe2OG dioxygenase" evidence="3">
    <location>
        <begin position="196"/>
        <end position="304"/>
    </location>
</feature>
<dbReference type="Pfam" id="PF14226">
    <property type="entry name" value="DIOX_N"/>
    <property type="match status" value="1"/>
</dbReference>
<keyword evidence="1" id="KW-0479">Metal-binding</keyword>
<dbReference type="AlphaFoldDB" id="A0A369J565"/>
<dbReference type="InterPro" id="IPR005123">
    <property type="entry name" value="Oxoglu/Fe-dep_dioxygenase_dom"/>
</dbReference>
<gene>
    <name evidence="4" type="ORF">Hypma_001824</name>
</gene>
<accession>A0A369J565</accession>
<evidence type="ECO:0000256" key="2">
    <source>
        <dbReference type="SAM" id="MobiDB-lite"/>
    </source>
</evidence>
<dbReference type="InParanoid" id="A0A369J565"/>
<comment type="caution">
    <text evidence="4">The sequence shown here is derived from an EMBL/GenBank/DDBJ whole genome shotgun (WGS) entry which is preliminary data.</text>
</comment>
<dbReference type="PRINTS" id="PR00682">
    <property type="entry name" value="IPNSYNTHASE"/>
</dbReference>
<evidence type="ECO:0000313" key="5">
    <source>
        <dbReference type="Proteomes" id="UP000076154"/>
    </source>
</evidence>
<dbReference type="STRING" id="39966.A0A369J565"/>